<reference evidence="2" key="1">
    <citation type="submission" date="2016-06" db="EMBL/GenBank/DDBJ databases">
        <title>Draft Genome sequence of the fungus Inonotus baumii.</title>
        <authorList>
            <person name="Zhu H."/>
            <person name="Lin W."/>
        </authorList>
    </citation>
    <scope>NUCLEOTIDE SEQUENCE</scope>
    <source>
        <strain evidence="2">821</strain>
    </source>
</reference>
<comment type="caution">
    <text evidence="2">The sequence shown here is derived from an EMBL/GenBank/DDBJ whole genome shotgun (WGS) entry which is preliminary data.</text>
</comment>
<dbReference type="InterPro" id="IPR046528">
    <property type="entry name" value="DUF6593"/>
</dbReference>
<evidence type="ECO:0000313" key="2">
    <source>
        <dbReference type="EMBL" id="OCB91297.1"/>
    </source>
</evidence>
<evidence type="ECO:0000313" key="3">
    <source>
        <dbReference type="Proteomes" id="UP000757232"/>
    </source>
</evidence>
<sequence length="225" mass="24843">MAQTVPPDDSSFYLIFASDSLTNNTITCDEIGTRYRIHTPRSPGTSKGSVTSFYRWDREVPQEVLIAELEKGKFSHRVRIAPGLGLDAFGPEVPFVPVTNFFPKNAIYPRTKRTFRASNGSQYIWKYKGDDIQLYSSDDKNRAVARLIQTGYSRSKPMRLKLSQECVDILDEVVVTFMVVEDDREEVTFMVVEDDREEEISYYAVPGAAAGGGGAAAASGGGGCG</sequence>
<organism evidence="2 3">
    <name type="scientific">Sanghuangporus baumii</name>
    <name type="common">Phellinus baumii</name>
    <dbReference type="NCBI Taxonomy" id="108892"/>
    <lineage>
        <taxon>Eukaryota</taxon>
        <taxon>Fungi</taxon>
        <taxon>Dikarya</taxon>
        <taxon>Basidiomycota</taxon>
        <taxon>Agaricomycotina</taxon>
        <taxon>Agaricomycetes</taxon>
        <taxon>Hymenochaetales</taxon>
        <taxon>Hymenochaetaceae</taxon>
        <taxon>Sanghuangporus</taxon>
    </lineage>
</organism>
<proteinExistence type="predicted"/>
<keyword evidence="3" id="KW-1185">Reference proteome</keyword>
<dbReference type="EMBL" id="LNZH02000095">
    <property type="protein sequence ID" value="OCB91297.1"/>
    <property type="molecule type" value="Genomic_DNA"/>
</dbReference>
<dbReference type="AlphaFoldDB" id="A0A9Q5I520"/>
<name>A0A9Q5I520_SANBA</name>
<feature type="domain" description="DUF6593" evidence="1">
    <location>
        <begin position="19"/>
        <end position="185"/>
    </location>
</feature>
<protein>
    <recommendedName>
        <fullName evidence="1">DUF6593 domain-containing protein</fullName>
    </recommendedName>
</protein>
<gene>
    <name evidence="2" type="ORF">A7U60_g1464</name>
</gene>
<dbReference type="Pfam" id="PF20236">
    <property type="entry name" value="DUF6593"/>
    <property type="match status" value="1"/>
</dbReference>
<accession>A0A9Q5I520</accession>
<dbReference type="Proteomes" id="UP000757232">
    <property type="component" value="Unassembled WGS sequence"/>
</dbReference>
<evidence type="ECO:0000259" key="1">
    <source>
        <dbReference type="Pfam" id="PF20236"/>
    </source>
</evidence>
<dbReference type="OrthoDB" id="3021178at2759"/>